<dbReference type="Gene3D" id="1.20.58.100">
    <property type="entry name" value="Fumarate reductase/succinate dehydrogenase flavoprotein-like, C-terminal domain"/>
    <property type="match status" value="1"/>
</dbReference>
<proteinExistence type="inferred from homology"/>
<dbReference type="InterPro" id="IPR015939">
    <property type="entry name" value="Fum_Rdtase/Succ_DH_flav-like_C"/>
</dbReference>
<dbReference type="PANTHER" id="PTHR11632">
    <property type="entry name" value="SUCCINATE DEHYDROGENASE 2 FLAVOPROTEIN SUBUNIT"/>
    <property type="match status" value="1"/>
</dbReference>
<feature type="region of interest" description="Disordered" evidence="13">
    <location>
        <begin position="605"/>
        <end position="628"/>
    </location>
</feature>
<comment type="cofactor">
    <cofactor evidence="1">
        <name>FAD</name>
        <dbReference type="ChEBI" id="CHEBI:57692"/>
    </cofactor>
</comment>
<feature type="active site" description="Proton acceptor" evidence="12">
    <location>
        <position position="299"/>
    </location>
</feature>
<gene>
    <name evidence="16" type="primary">sdhA</name>
    <name evidence="16" type="ORF">G3446_11835</name>
</gene>
<evidence type="ECO:0000256" key="4">
    <source>
        <dbReference type="ARBA" id="ARBA00012792"/>
    </source>
</evidence>
<keyword evidence="9 16" id="KW-0560">Oxidoreductase</keyword>
<dbReference type="InterPro" id="IPR003952">
    <property type="entry name" value="FRD_SDH_FAD_BS"/>
</dbReference>
<evidence type="ECO:0000313" key="17">
    <source>
        <dbReference type="Proteomes" id="UP000483379"/>
    </source>
</evidence>
<evidence type="ECO:0000313" key="16">
    <source>
        <dbReference type="EMBL" id="NEV62573.1"/>
    </source>
</evidence>
<dbReference type="InterPro" id="IPR003953">
    <property type="entry name" value="FAD-dep_OxRdtase_2_FAD-bd"/>
</dbReference>
<dbReference type="SUPFAM" id="SSF46977">
    <property type="entry name" value="Succinate dehydrogenase/fumarate reductase flavoprotein C-terminal domain"/>
    <property type="match status" value="1"/>
</dbReference>
<dbReference type="AlphaFoldDB" id="A0A6M0K0X8"/>
<reference evidence="16 17" key="1">
    <citation type="submission" date="2020-02" db="EMBL/GenBank/DDBJ databases">
        <title>Genome sequences of Thiorhodococcus mannitoliphagus and Thiorhodococcus minor, purple sulfur photosynthetic bacteria in the gammaproteobacterial family, Chromatiaceae.</title>
        <authorList>
            <person name="Aviles F.A."/>
            <person name="Meyer T.E."/>
            <person name="Kyndt J.A."/>
        </authorList>
    </citation>
    <scope>NUCLEOTIDE SEQUENCE [LARGE SCALE GENOMIC DNA]</scope>
    <source>
        <strain evidence="16 17">DSM 11518</strain>
    </source>
</reference>
<keyword evidence="6" id="KW-0285">Flavoprotein</keyword>
<sequence length="628" mass="69603">MTERGGAIVIGGGLGGLWATLTIANASFPVQLFSLFEVRRSHSVCAQGGINAVLDTKGQHDSVQQHIIDTIKGGEYLANQPPIKSMCESAPGLIRTFDRMGVTFSRTAEGLLDQRLFGGVKNKRTCFAGASTGQQLLYGVDQQVRRLESLGQVTKREWWEFLELLKDDAGCCRGILAMNLRSLEVRAFAAEVVVLATGGFGQIYAPNTTTSTNCTGAAASRCYQQGARFANAELFQFHPTAMIGRDKTRLMSEAARGEGGRIWVPRTPDDQRAARRIPEAERFYFLEEMFPSYGNTVARDEASRAIWRVTRQMGLGLRGTDRVYLDLTHLDRALVSTRLGAILDIYRKFAGVDPLDEPMEIFPAAHYPMGGLWVDFERDPDGGMVSESPRNHATSIPGLYACGECDYAYHGANRLGANSLLSASFSGRVAGTSAVCYLRGLGSGHARLRQHDIDRAIARQASQNERLMRSDGPESPFEIHRALGELMTAKVGVVRANPELEVALEELRELDARLGRIRLGDTKDWANQPLSFARQLRDMIRLGTVVTQSALARDECRGAHYKPEFKLSIPEGKFPGDPEFEDYRARWQANNARWLKTTIAEHRPEGPKIDFEPVDTSLYPPVNPRDYR</sequence>
<evidence type="ECO:0000256" key="5">
    <source>
        <dbReference type="ARBA" id="ARBA00022448"/>
    </source>
</evidence>
<dbReference type="Gene3D" id="3.90.700.10">
    <property type="entry name" value="Succinate dehydrogenase/fumarate reductase flavoprotein, catalytic domain"/>
    <property type="match status" value="1"/>
</dbReference>
<dbReference type="EC" id="1.3.5.1" evidence="4"/>
<name>A0A6M0K0X8_9GAMM</name>
<dbReference type="GO" id="GO:0009061">
    <property type="term" value="P:anaerobic respiration"/>
    <property type="evidence" value="ECO:0007669"/>
    <property type="project" value="TreeGrafter"/>
</dbReference>
<dbReference type="Proteomes" id="UP000483379">
    <property type="component" value="Unassembled WGS sequence"/>
</dbReference>
<dbReference type="PANTHER" id="PTHR11632:SF53">
    <property type="entry name" value="SUCCINATE DEHYDROGENASE FLAVOPROTEIN SUBUNIT"/>
    <property type="match status" value="1"/>
</dbReference>
<dbReference type="InterPro" id="IPR036188">
    <property type="entry name" value="FAD/NAD-bd_sf"/>
</dbReference>
<dbReference type="SUPFAM" id="SSF56425">
    <property type="entry name" value="Succinate dehydrogenase/fumarate reductase flavoprotein, catalytic domain"/>
    <property type="match status" value="1"/>
</dbReference>
<dbReference type="GO" id="GO:0008177">
    <property type="term" value="F:succinate dehydrogenase (quinone) activity"/>
    <property type="evidence" value="ECO:0007669"/>
    <property type="project" value="UniProtKB-EC"/>
</dbReference>
<comment type="similarity">
    <text evidence="3">Belongs to the FAD-dependent oxidoreductase 2 family. FRD/SDH subfamily.</text>
</comment>
<comment type="caution">
    <text evidence="16">The sequence shown here is derived from an EMBL/GenBank/DDBJ whole genome shotgun (WGS) entry which is preliminary data.</text>
</comment>
<evidence type="ECO:0000256" key="3">
    <source>
        <dbReference type="ARBA" id="ARBA00008040"/>
    </source>
</evidence>
<evidence type="ECO:0000256" key="11">
    <source>
        <dbReference type="ARBA" id="ARBA00049220"/>
    </source>
</evidence>
<dbReference type="Pfam" id="PF02910">
    <property type="entry name" value="Succ_DH_flav_C"/>
    <property type="match status" value="1"/>
</dbReference>
<keyword evidence="7" id="KW-0274">FAD</keyword>
<dbReference type="SUPFAM" id="SSF51905">
    <property type="entry name" value="FAD/NAD(P)-binding domain"/>
    <property type="match status" value="1"/>
</dbReference>
<dbReference type="InterPro" id="IPR037099">
    <property type="entry name" value="Fum_R/Succ_DH_flav-like_C_sf"/>
</dbReference>
<evidence type="ECO:0000256" key="2">
    <source>
        <dbReference type="ARBA" id="ARBA00004515"/>
    </source>
</evidence>
<accession>A0A6M0K0X8</accession>
<comment type="catalytic activity">
    <reaction evidence="11">
        <text>a quinone + succinate = fumarate + a quinol</text>
        <dbReference type="Rhea" id="RHEA:40523"/>
        <dbReference type="ChEBI" id="CHEBI:24646"/>
        <dbReference type="ChEBI" id="CHEBI:29806"/>
        <dbReference type="ChEBI" id="CHEBI:30031"/>
        <dbReference type="ChEBI" id="CHEBI:132124"/>
        <dbReference type="EC" id="1.3.5.1"/>
    </reaction>
</comment>
<dbReference type="PROSITE" id="PS00504">
    <property type="entry name" value="FRD_SDH_FAD_BINDING"/>
    <property type="match status" value="1"/>
</dbReference>
<dbReference type="InterPro" id="IPR027477">
    <property type="entry name" value="Succ_DH/fumarate_Rdtase_cat_sf"/>
</dbReference>
<protein>
    <recommendedName>
        <fullName evidence="4">succinate dehydrogenase</fullName>
        <ecNumber evidence="4">1.3.5.1</ecNumber>
    </recommendedName>
</protein>
<dbReference type="GO" id="GO:0009055">
    <property type="term" value="F:electron transfer activity"/>
    <property type="evidence" value="ECO:0007669"/>
    <property type="project" value="TreeGrafter"/>
</dbReference>
<evidence type="ECO:0000256" key="8">
    <source>
        <dbReference type="ARBA" id="ARBA00022982"/>
    </source>
</evidence>
<evidence type="ECO:0000259" key="14">
    <source>
        <dbReference type="Pfam" id="PF00890"/>
    </source>
</evidence>
<evidence type="ECO:0000256" key="9">
    <source>
        <dbReference type="ARBA" id="ARBA00023002"/>
    </source>
</evidence>
<evidence type="ECO:0000256" key="7">
    <source>
        <dbReference type="ARBA" id="ARBA00022827"/>
    </source>
</evidence>
<dbReference type="GO" id="GO:0050660">
    <property type="term" value="F:flavin adenine dinucleotide binding"/>
    <property type="evidence" value="ECO:0007669"/>
    <property type="project" value="TreeGrafter"/>
</dbReference>
<evidence type="ECO:0000256" key="1">
    <source>
        <dbReference type="ARBA" id="ARBA00001974"/>
    </source>
</evidence>
<keyword evidence="10" id="KW-0472">Membrane</keyword>
<dbReference type="GO" id="GO:0005886">
    <property type="term" value="C:plasma membrane"/>
    <property type="evidence" value="ECO:0007669"/>
    <property type="project" value="UniProtKB-SubCell"/>
</dbReference>
<evidence type="ECO:0000256" key="13">
    <source>
        <dbReference type="SAM" id="MobiDB-lite"/>
    </source>
</evidence>
<dbReference type="InterPro" id="IPR011280">
    <property type="entry name" value="Succ_DH/Fum_Rdt_flav_su"/>
</dbReference>
<keyword evidence="8" id="KW-0249">Electron transport</keyword>
<dbReference type="RefSeq" id="WP_164453037.1">
    <property type="nucleotide sequence ID" value="NZ_JAAIJQ010000030.1"/>
</dbReference>
<keyword evidence="17" id="KW-1185">Reference proteome</keyword>
<keyword evidence="5" id="KW-0813">Transport</keyword>
<dbReference type="Gene3D" id="3.50.50.60">
    <property type="entry name" value="FAD/NAD(P)-binding domain"/>
    <property type="match status" value="1"/>
</dbReference>
<feature type="domain" description="FAD-dependent oxidoreductase 2 FAD-binding" evidence="14">
    <location>
        <begin position="7"/>
        <end position="420"/>
    </location>
</feature>
<feature type="domain" description="Fumarate reductase/succinate dehydrogenase flavoprotein-like C-terminal" evidence="15">
    <location>
        <begin position="480"/>
        <end position="621"/>
    </location>
</feature>
<comment type="subcellular location">
    <subcellularLocation>
        <location evidence="2">Cell inner membrane</location>
        <topology evidence="2">Peripheral membrane protein</topology>
        <orientation evidence="2">Cytoplasmic side</orientation>
    </subcellularLocation>
</comment>
<dbReference type="NCBIfam" id="TIGR01811">
    <property type="entry name" value="sdhA_Bsu"/>
    <property type="match status" value="1"/>
</dbReference>
<dbReference type="EMBL" id="JAAIJQ010000030">
    <property type="protein sequence ID" value="NEV62573.1"/>
    <property type="molecule type" value="Genomic_DNA"/>
</dbReference>
<dbReference type="Pfam" id="PF00890">
    <property type="entry name" value="FAD_binding_2"/>
    <property type="match status" value="1"/>
</dbReference>
<evidence type="ECO:0000256" key="12">
    <source>
        <dbReference type="PIRSR" id="PIRSR630664-50"/>
    </source>
</evidence>
<evidence type="ECO:0000259" key="15">
    <source>
        <dbReference type="Pfam" id="PF02910"/>
    </source>
</evidence>
<organism evidence="16 17">
    <name type="scientific">Thiorhodococcus minor</name>
    <dbReference type="NCBI Taxonomy" id="57489"/>
    <lineage>
        <taxon>Bacteria</taxon>
        <taxon>Pseudomonadati</taxon>
        <taxon>Pseudomonadota</taxon>
        <taxon>Gammaproteobacteria</taxon>
        <taxon>Chromatiales</taxon>
        <taxon>Chromatiaceae</taxon>
        <taxon>Thiorhodococcus</taxon>
    </lineage>
</organism>
<dbReference type="InterPro" id="IPR030664">
    <property type="entry name" value="SdhA/FrdA/AprA"/>
</dbReference>
<evidence type="ECO:0000256" key="6">
    <source>
        <dbReference type="ARBA" id="ARBA00022630"/>
    </source>
</evidence>
<evidence type="ECO:0000256" key="10">
    <source>
        <dbReference type="ARBA" id="ARBA00023136"/>
    </source>
</evidence>